<keyword evidence="3" id="KW-1185">Reference proteome</keyword>
<dbReference type="EMBL" id="JACYFG010000004">
    <property type="protein sequence ID" value="MBD5778359.1"/>
    <property type="molecule type" value="Genomic_DNA"/>
</dbReference>
<keyword evidence="1" id="KW-1133">Transmembrane helix</keyword>
<feature type="transmembrane region" description="Helical" evidence="1">
    <location>
        <begin position="161"/>
        <end position="179"/>
    </location>
</feature>
<evidence type="ECO:0000256" key="1">
    <source>
        <dbReference type="SAM" id="Phobius"/>
    </source>
</evidence>
<dbReference type="RefSeq" id="WP_191615495.1">
    <property type="nucleotide sequence ID" value="NZ_JACYFG010000004.1"/>
</dbReference>
<accession>A0A927F4Q4</accession>
<gene>
    <name evidence="2" type="ORF">IEN85_02485</name>
</gene>
<evidence type="ECO:0000313" key="2">
    <source>
        <dbReference type="EMBL" id="MBD5778359.1"/>
    </source>
</evidence>
<dbReference type="Proteomes" id="UP000622317">
    <property type="component" value="Unassembled WGS sequence"/>
</dbReference>
<feature type="transmembrane region" description="Helical" evidence="1">
    <location>
        <begin position="294"/>
        <end position="313"/>
    </location>
</feature>
<keyword evidence="1" id="KW-0812">Transmembrane</keyword>
<feature type="transmembrane region" description="Helical" evidence="1">
    <location>
        <begin position="136"/>
        <end position="155"/>
    </location>
</feature>
<name>A0A927F4Q4_9BACT</name>
<feature type="transmembrane region" description="Helical" evidence="1">
    <location>
        <begin position="6"/>
        <end position="24"/>
    </location>
</feature>
<feature type="transmembrane region" description="Helical" evidence="1">
    <location>
        <begin position="320"/>
        <end position="339"/>
    </location>
</feature>
<comment type="caution">
    <text evidence="2">The sequence shown here is derived from an EMBL/GenBank/DDBJ whole genome shotgun (WGS) entry which is preliminary data.</text>
</comment>
<evidence type="ECO:0000313" key="3">
    <source>
        <dbReference type="Proteomes" id="UP000622317"/>
    </source>
</evidence>
<protein>
    <submittedName>
        <fullName evidence="2">Uncharacterized protein</fullName>
    </submittedName>
</protein>
<proteinExistence type="predicted"/>
<feature type="transmembrane region" description="Helical" evidence="1">
    <location>
        <begin position="257"/>
        <end position="274"/>
    </location>
</feature>
<dbReference type="AlphaFoldDB" id="A0A927F4Q4"/>
<sequence>MNPTPLWHKGAAAAVILLTLFFALKTDYRSLTWAETLTSQGSPAPQLDSDSPTGYELGQRHFLATRNHGTTYRWIAYTQELVENGPFSSTLYLSDAAPTGRVQQLPKLYAGWLAAIAGGISLTTGHPLPIAIEKAALWEPILSHAIALAFVAGFIARRFNIAKAAATTAFLALFPFFSAQFVPGSIDADRWALLLASAAIAISVPNPNREYKLPASTAVLAALALAVSPTFGFISVLAIAAIAALTIYSQGTSSQSLFKWSSLGAGITAMAWFIDQNPVALETSELRYNHPLYAIAWLGIGLTLDGSLSIIDGKNSRSSTLWKLGCGIPLLGSLFYYQIAYKHLGWLYATPGSLRPSDLDAPLVFKNSFAWLNGAGPLEIVFILLLPATTIAALGVSSFVRFKQGAPEFKTTLSILCVYVSTAILAVFKIRWGIALSLISLPLLWQLVQRQTLDSGRYTWTAVGVMLFSLFAWNKSLPDPLRRPSGDTPLRPADLQALVQRHLSHWLATHNPSREVHALASPAQSDSLIFHGNLTALLSTAWESYPGQVAASRILSAPENTEVQAVLESREITHILLPSWDEVLPQLVQEAQSPGQNTFFERLQTWVLPLYLRAIPYHLPAVAGFESEKLAVFEICPQQDEALSMSRLTEYFVEMRRMEPAGLAAQTIEEAYPQDPNVSAALSIFYKHSKDTLNSRRHSEKLSESIKSGYIPFDWDRRVVQAIALALNNKRQLARAELEASLESMNEDSLYQLTPLQTYQLLSLSKTFSMSIPAELLEIALKRCSEYL</sequence>
<feature type="transmembrane region" description="Helical" evidence="1">
    <location>
        <begin position="412"/>
        <end position="445"/>
    </location>
</feature>
<keyword evidence="1" id="KW-0472">Membrane</keyword>
<organism evidence="2 3">
    <name type="scientific">Pelagicoccus enzymogenes</name>
    <dbReference type="NCBI Taxonomy" id="2773457"/>
    <lineage>
        <taxon>Bacteria</taxon>
        <taxon>Pseudomonadati</taxon>
        <taxon>Verrucomicrobiota</taxon>
        <taxon>Opitutia</taxon>
        <taxon>Puniceicoccales</taxon>
        <taxon>Pelagicoccaceae</taxon>
        <taxon>Pelagicoccus</taxon>
    </lineage>
</organism>
<feature type="transmembrane region" description="Helical" evidence="1">
    <location>
        <begin position="219"/>
        <end position="245"/>
    </location>
</feature>
<feature type="transmembrane region" description="Helical" evidence="1">
    <location>
        <begin position="380"/>
        <end position="400"/>
    </location>
</feature>
<reference evidence="2" key="1">
    <citation type="submission" date="2020-09" db="EMBL/GenBank/DDBJ databases">
        <title>Pelagicoccus enzymogenes sp. nov. with an EPS production, isolated from marine sediment.</title>
        <authorList>
            <person name="Feng X."/>
        </authorList>
    </citation>
    <scope>NUCLEOTIDE SEQUENCE</scope>
    <source>
        <strain evidence="2">NFK12</strain>
    </source>
</reference>